<feature type="compositionally biased region" description="Basic and acidic residues" evidence="1">
    <location>
        <begin position="84"/>
        <end position="93"/>
    </location>
</feature>
<sequence>MINAYLLPVVRAYLDRLRNGLASRGVAAPVMLMQSNGGLLAAQQAARLPMTLVESGPAAGVIGARALARRLCLARIVTFDMGGDDREGRDGRGGRGGARGRVPGRRRVILQGSRLLTGGGYTLKVPAIDLAEWARVAARSSRLDPGGAPKVGPRSAGATPGPVCLRPGGTEPTVTDCALTLGWLDPAGLAGGAIRLDPRGGGRRDRGADRPAARPLAGGGGARDDPDRGRDHDAGDPCGLGRALGAIRDASRCSPSAATGRCSAR</sequence>
<dbReference type="GO" id="GO:0005829">
    <property type="term" value="C:cytosol"/>
    <property type="evidence" value="ECO:0007669"/>
    <property type="project" value="TreeGrafter"/>
</dbReference>
<dbReference type="GO" id="GO:0017168">
    <property type="term" value="F:5-oxoprolinase (ATP-hydrolyzing) activity"/>
    <property type="evidence" value="ECO:0007669"/>
    <property type="project" value="TreeGrafter"/>
</dbReference>
<proteinExistence type="predicted"/>
<dbReference type="PANTHER" id="PTHR11365">
    <property type="entry name" value="5-OXOPROLINASE RELATED"/>
    <property type="match status" value="1"/>
</dbReference>
<evidence type="ECO:0000259" key="2">
    <source>
        <dbReference type="Pfam" id="PF01968"/>
    </source>
</evidence>
<dbReference type="InterPro" id="IPR045079">
    <property type="entry name" value="Oxoprolinase-like"/>
</dbReference>
<reference evidence="3" key="1">
    <citation type="submission" date="2021-06" db="EMBL/GenBank/DDBJ databases">
        <title>Elioraea tepida, sp. nov., a moderately thermophilic aerobic anoxygenic phototrophic bacterium isolated from an alkaline siliceous hot spring mat community in Yellowstone National Park, WY, USA.</title>
        <authorList>
            <person name="Saini M.K."/>
            <person name="Yoshida S."/>
            <person name="Sebastian A."/>
            <person name="Hirose S."/>
            <person name="Hara E."/>
            <person name="Tamaki H."/>
            <person name="Soulier N.T."/>
            <person name="Albert I."/>
            <person name="Hanada S."/>
            <person name="Bryant D.A."/>
            <person name="Tank M."/>
        </authorList>
    </citation>
    <scope>NUCLEOTIDE SEQUENCE</scope>
    <source>
        <strain evidence="3">MS-P2</strain>
    </source>
</reference>
<feature type="region of interest" description="Disordered" evidence="1">
    <location>
        <begin position="141"/>
        <end position="169"/>
    </location>
</feature>
<feature type="compositionally biased region" description="Basic and acidic residues" evidence="1">
    <location>
        <begin position="222"/>
        <end position="235"/>
    </location>
</feature>
<feature type="domain" description="Hydantoinase A/oxoprolinase" evidence="2">
    <location>
        <begin position="2"/>
        <end position="83"/>
    </location>
</feature>
<feature type="region of interest" description="Disordered" evidence="1">
    <location>
        <begin position="84"/>
        <end position="103"/>
    </location>
</feature>
<dbReference type="KEGG" id="elio:KO353_07615"/>
<dbReference type="PANTHER" id="PTHR11365:SF23">
    <property type="entry name" value="HYPOTHETICAL 5-OXOPROLINASE (EUROFUNG)-RELATED"/>
    <property type="match status" value="1"/>
</dbReference>
<dbReference type="InterPro" id="IPR002821">
    <property type="entry name" value="Hydantoinase_A"/>
</dbReference>
<dbReference type="Proteomes" id="UP000694001">
    <property type="component" value="Chromosome"/>
</dbReference>
<gene>
    <name evidence="3" type="ORF">KO353_07615</name>
</gene>
<dbReference type="EMBL" id="CP076448">
    <property type="protein sequence ID" value="QXM26046.1"/>
    <property type="molecule type" value="Genomic_DNA"/>
</dbReference>
<dbReference type="AlphaFoldDB" id="A0A975U6P4"/>
<feature type="region of interest" description="Disordered" evidence="1">
    <location>
        <begin position="192"/>
        <end position="241"/>
    </location>
</feature>
<evidence type="ECO:0000313" key="4">
    <source>
        <dbReference type="Proteomes" id="UP000694001"/>
    </source>
</evidence>
<evidence type="ECO:0000313" key="3">
    <source>
        <dbReference type="EMBL" id="QXM26046.1"/>
    </source>
</evidence>
<protein>
    <recommendedName>
        <fullName evidence="2">Hydantoinase A/oxoprolinase domain-containing protein</fullName>
    </recommendedName>
</protein>
<dbReference type="Pfam" id="PF01968">
    <property type="entry name" value="Hydantoinase_A"/>
    <property type="match status" value="2"/>
</dbReference>
<dbReference type="GO" id="GO:0006749">
    <property type="term" value="P:glutathione metabolic process"/>
    <property type="evidence" value="ECO:0007669"/>
    <property type="project" value="TreeGrafter"/>
</dbReference>
<accession>A0A975U6P4</accession>
<feature type="domain" description="Hydantoinase A/oxoprolinase" evidence="2">
    <location>
        <begin position="119"/>
        <end position="198"/>
    </location>
</feature>
<keyword evidence="4" id="KW-1185">Reference proteome</keyword>
<evidence type="ECO:0000256" key="1">
    <source>
        <dbReference type="SAM" id="MobiDB-lite"/>
    </source>
</evidence>
<feature type="compositionally biased region" description="Basic and acidic residues" evidence="1">
    <location>
        <begin position="196"/>
        <end position="212"/>
    </location>
</feature>
<name>A0A975U6P4_9PROT</name>
<organism evidence="3 4">
    <name type="scientific">Elioraea tepida</name>
    <dbReference type="NCBI Taxonomy" id="2843330"/>
    <lineage>
        <taxon>Bacteria</taxon>
        <taxon>Pseudomonadati</taxon>
        <taxon>Pseudomonadota</taxon>
        <taxon>Alphaproteobacteria</taxon>
        <taxon>Acetobacterales</taxon>
        <taxon>Elioraeaceae</taxon>
        <taxon>Elioraea</taxon>
    </lineage>
</organism>